<dbReference type="InterPro" id="IPR000760">
    <property type="entry name" value="Inositol_monophosphatase-like"/>
</dbReference>
<keyword evidence="2 5" id="KW-0479">Metal-binding</keyword>
<dbReference type="PANTHER" id="PTHR20854">
    <property type="entry name" value="INOSITOL MONOPHOSPHATASE"/>
    <property type="match status" value="1"/>
</dbReference>
<evidence type="ECO:0000313" key="7">
    <source>
        <dbReference type="Proteomes" id="UP000248395"/>
    </source>
</evidence>
<dbReference type="Proteomes" id="UP000248395">
    <property type="component" value="Unassembled WGS sequence"/>
</dbReference>
<dbReference type="CDD" id="cd01637">
    <property type="entry name" value="IMPase_like"/>
    <property type="match status" value="1"/>
</dbReference>
<accession>A0A318JG35</accession>
<dbReference type="SUPFAM" id="SSF56655">
    <property type="entry name" value="Carbohydrate phosphatase"/>
    <property type="match status" value="1"/>
</dbReference>
<comment type="similarity">
    <text evidence="1">Belongs to the inositol monophosphatase superfamily.</text>
</comment>
<evidence type="ECO:0000313" key="6">
    <source>
        <dbReference type="EMBL" id="PXX46264.1"/>
    </source>
</evidence>
<dbReference type="PROSITE" id="PS00630">
    <property type="entry name" value="IMP_2"/>
    <property type="match status" value="1"/>
</dbReference>
<dbReference type="Pfam" id="PF00459">
    <property type="entry name" value="Inositol_P"/>
    <property type="match status" value="1"/>
</dbReference>
<comment type="caution">
    <text evidence="6">The sequence shown here is derived from an EMBL/GenBank/DDBJ whole genome shotgun (WGS) entry which is preliminary data.</text>
</comment>
<reference evidence="6 7" key="1">
    <citation type="submission" date="2018-05" db="EMBL/GenBank/DDBJ databases">
        <title>Genomic Encyclopedia of Type Strains, Phase IV (KMG-IV): sequencing the most valuable type-strain genomes for metagenomic binning, comparative biology and taxonomic classification.</title>
        <authorList>
            <person name="Goeker M."/>
        </authorList>
    </citation>
    <scope>NUCLEOTIDE SEQUENCE [LARGE SCALE GENOMIC DNA]</scope>
    <source>
        <strain evidence="6 7">DSM 25134</strain>
    </source>
</reference>
<feature type="binding site" evidence="5">
    <location>
        <position position="88"/>
    </location>
    <ligand>
        <name>Mg(2+)</name>
        <dbReference type="ChEBI" id="CHEBI:18420"/>
        <label>1</label>
        <note>catalytic</note>
    </ligand>
</feature>
<feature type="binding site" evidence="5">
    <location>
        <position position="87"/>
    </location>
    <ligand>
        <name>Mg(2+)</name>
        <dbReference type="ChEBI" id="CHEBI:18420"/>
        <label>1</label>
        <note>catalytic</note>
    </ligand>
</feature>
<dbReference type="InterPro" id="IPR020583">
    <property type="entry name" value="Inositol_monoP_metal-BS"/>
</dbReference>
<evidence type="ECO:0000256" key="4">
    <source>
        <dbReference type="ARBA" id="ARBA00022842"/>
    </source>
</evidence>
<dbReference type="Gene3D" id="3.40.190.80">
    <property type="match status" value="1"/>
</dbReference>
<dbReference type="GO" id="GO:0007165">
    <property type="term" value="P:signal transduction"/>
    <property type="evidence" value="ECO:0007669"/>
    <property type="project" value="TreeGrafter"/>
</dbReference>
<dbReference type="PROSITE" id="PS00629">
    <property type="entry name" value="IMP_1"/>
    <property type="match status" value="1"/>
</dbReference>
<sequence>MQVLEQVMQVVRDVARQEVMPRFLRVGKTRKDDGSLFTEADMACQQALGEKLPAVLPHPVLGEEMTREEQDALWLGNPDGLWVVDPIDGTTNFVNGLPYFAISVALMVRGVSELGVIYNPVSDEMFYARRGQGAWLNQQRLPLKTTRNSMGDAIAAVEVKYLRSGKLAARMSSVAPFGSQRSMGSSTLDWCFLAAGRYDLYLHGGQRLWDYAAGAVILEEAGGRLASLNTDDYWSDTVWKRSVIAAIDPELYGHWHRWVRANQ</sequence>
<feature type="binding site" evidence="5">
    <location>
        <position position="85"/>
    </location>
    <ligand>
        <name>Mg(2+)</name>
        <dbReference type="ChEBI" id="CHEBI:18420"/>
        <label>1</label>
        <note>catalytic</note>
    </ligand>
</feature>
<keyword evidence="3" id="KW-0378">Hydrolase</keyword>
<feature type="binding site" evidence="5">
    <location>
        <position position="210"/>
    </location>
    <ligand>
        <name>Mg(2+)</name>
        <dbReference type="ChEBI" id="CHEBI:18420"/>
        <label>1</label>
        <note>catalytic</note>
    </ligand>
</feature>
<dbReference type="GO" id="GO:0008934">
    <property type="term" value="F:inositol monophosphate 1-phosphatase activity"/>
    <property type="evidence" value="ECO:0007669"/>
    <property type="project" value="TreeGrafter"/>
</dbReference>
<keyword evidence="4 5" id="KW-0460">Magnesium</keyword>
<dbReference type="GO" id="GO:0006020">
    <property type="term" value="P:inositol metabolic process"/>
    <property type="evidence" value="ECO:0007669"/>
    <property type="project" value="TreeGrafter"/>
</dbReference>
<dbReference type="GO" id="GO:0046872">
    <property type="term" value="F:metal ion binding"/>
    <property type="evidence" value="ECO:0007669"/>
    <property type="project" value="UniProtKB-KW"/>
</dbReference>
<evidence type="ECO:0000256" key="3">
    <source>
        <dbReference type="ARBA" id="ARBA00022801"/>
    </source>
</evidence>
<gene>
    <name evidence="6" type="ORF">DFR38_109106</name>
</gene>
<comment type="cofactor">
    <cofactor evidence="5">
        <name>Mg(2+)</name>
        <dbReference type="ChEBI" id="CHEBI:18420"/>
    </cofactor>
</comment>
<dbReference type="Gene3D" id="3.30.540.10">
    <property type="entry name" value="Fructose-1,6-Bisphosphatase, subunit A, domain 1"/>
    <property type="match status" value="1"/>
</dbReference>
<dbReference type="PANTHER" id="PTHR20854:SF4">
    <property type="entry name" value="INOSITOL-1-MONOPHOSPHATASE-RELATED"/>
    <property type="match status" value="1"/>
</dbReference>
<dbReference type="InterPro" id="IPR020550">
    <property type="entry name" value="Inositol_monophosphatase_CS"/>
</dbReference>
<dbReference type="EMBL" id="QJKC01000009">
    <property type="protein sequence ID" value="PXX46264.1"/>
    <property type="molecule type" value="Genomic_DNA"/>
</dbReference>
<evidence type="ECO:0000256" key="1">
    <source>
        <dbReference type="ARBA" id="ARBA00009759"/>
    </source>
</evidence>
<dbReference type="OrthoDB" id="9785695at2"/>
<evidence type="ECO:0000256" key="5">
    <source>
        <dbReference type="PIRSR" id="PIRSR600760-2"/>
    </source>
</evidence>
<keyword evidence="7" id="KW-1185">Reference proteome</keyword>
<organism evidence="6 7">
    <name type="scientific">Aquitalea magnusonii</name>
    <dbReference type="NCBI Taxonomy" id="332411"/>
    <lineage>
        <taxon>Bacteria</taxon>
        <taxon>Pseudomonadati</taxon>
        <taxon>Pseudomonadota</taxon>
        <taxon>Betaproteobacteria</taxon>
        <taxon>Neisseriales</taxon>
        <taxon>Chromobacteriaceae</taxon>
        <taxon>Aquitalea</taxon>
    </lineage>
</organism>
<evidence type="ECO:0000256" key="2">
    <source>
        <dbReference type="ARBA" id="ARBA00022723"/>
    </source>
</evidence>
<dbReference type="AlphaFoldDB" id="A0A318JG35"/>
<protein>
    <submittedName>
        <fullName evidence="6">Myo-inositol-1(Or 4)-monophosphatase</fullName>
    </submittedName>
</protein>
<name>A0A318JG35_9NEIS</name>
<dbReference type="PRINTS" id="PR00377">
    <property type="entry name" value="IMPHPHTASES"/>
</dbReference>
<dbReference type="GO" id="GO:0046854">
    <property type="term" value="P:phosphatidylinositol phosphate biosynthetic process"/>
    <property type="evidence" value="ECO:0007669"/>
    <property type="project" value="InterPro"/>
</dbReference>
<feature type="binding site" evidence="5">
    <location>
        <position position="63"/>
    </location>
    <ligand>
        <name>Mg(2+)</name>
        <dbReference type="ChEBI" id="CHEBI:18420"/>
        <label>1</label>
        <note>catalytic</note>
    </ligand>
</feature>
<proteinExistence type="inferred from homology"/>